<dbReference type="SMART" id="SM00448">
    <property type="entry name" value="REC"/>
    <property type="match status" value="1"/>
</dbReference>
<dbReference type="InterPro" id="IPR011006">
    <property type="entry name" value="CheY-like_superfamily"/>
</dbReference>
<proteinExistence type="predicted"/>
<dbReference type="OrthoDB" id="9802383at2"/>
<sequence>MDLRIAITDDLNSEREKLSSAIIAPFSKVGLNVGNIDEYTSGEELLRQFSAGRYDLIFLDIYMGGMSGVETAKRIRVLDKNVMLVFVTTSNEFASESYAVKANFYLLKPVRAESIRQLAETVAQQLKNTGCAAALPDGTVIPLSSLVYTSCSGHYVNVFLVRSEPLKIRTTHKIMEESLSKYEGVISCNKGMLVSLANVARIDGENFLMINGDTVPISRRKMTQIKNDYTRFVLNRIHSEFEKDQVTVR</sequence>
<accession>A0A174ZQM8</accession>
<feature type="domain" description="Response regulatory" evidence="4">
    <location>
        <begin position="4"/>
        <end position="123"/>
    </location>
</feature>
<dbReference type="SMART" id="SM00850">
    <property type="entry name" value="LytTR"/>
    <property type="match status" value="1"/>
</dbReference>
<dbReference type="Pfam" id="PF04397">
    <property type="entry name" value="LytTR"/>
    <property type="match status" value="1"/>
</dbReference>
<dbReference type="EMBL" id="CZBY01000009">
    <property type="protein sequence ID" value="CUQ86708.1"/>
    <property type="molecule type" value="Genomic_DNA"/>
</dbReference>
<evidence type="ECO:0000256" key="3">
    <source>
        <dbReference type="PROSITE-ProRule" id="PRU00169"/>
    </source>
</evidence>
<dbReference type="PANTHER" id="PTHR43228">
    <property type="entry name" value="TWO-COMPONENT RESPONSE REGULATOR"/>
    <property type="match status" value="1"/>
</dbReference>
<dbReference type="InterPro" id="IPR052048">
    <property type="entry name" value="ST_Response_Regulator"/>
</dbReference>
<dbReference type="Pfam" id="PF00072">
    <property type="entry name" value="Response_reg"/>
    <property type="match status" value="1"/>
</dbReference>
<dbReference type="GO" id="GO:0000160">
    <property type="term" value="P:phosphorelay signal transduction system"/>
    <property type="evidence" value="ECO:0007669"/>
    <property type="project" value="InterPro"/>
</dbReference>
<dbReference type="InterPro" id="IPR007492">
    <property type="entry name" value="LytTR_DNA-bd_dom"/>
</dbReference>
<dbReference type="SUPFAM" id="SSF52172">
    <property type="entry name" value="CheY-like"/>
    <property type="match status" value="1"/>
</dbReference>
<dbReference type="PROSITE" id="PS50110">
    <property type="entry name" value="RESPONSE_REGULATORY"/>
    <property type="match status" value="1"/>
</dbReference>
<comment type="function">
    <text evidence="2">May play the central regulatory role in sporulation. It may be an element of the effector pathway responsible for the activation of sporulation genes in response to nutritional stress. Spo0A may act in concert with spo0H (a sigma factor) to control the expression of some genes that are critical to the sporulation process.</text>
</comment>
<organism evidence="5 6">
    <name type="scientific">[Eubacterium] siraeum</name>
    <dbReference type="NCBI Taxonomy" id="39492"/>
    <lineage>
        <taxon>Bacteria</taxon>
        <taxon>Bacillati</taxon>
        <taxon>Bacillota</taxon>
        <taxon>Clostridia</taxon>
        <taxon>Eubacteriales</taxon>
        <taxon>Oscillospiraceae</taxon>
        <taxon>Oscillospiraceae incertae sedis</taxon>
    </lineage>
</organism>
<dbReference type="InterPro" id="IPR001789">
    <property type="entry name" value="Sig_transdc_resp-reg_receiver"/>
</dbReference>
<evidence type="ECO:0000259" key="4">
    <source>
        <dbReference type="PROSITE" id="PS50110"/>
    </source>
</evidence>
<dbReference type="AlphaFoldDB" id="A0A174ZQM8"/>
<dbReference type="STRING" id="39492.ERS852540_01361"/>
<evidence type="ECO:0000256" key="2">
    <source>
        <dbReference type="ARBA" id="ARBA00024867"/>
    </source>
</evidence>
<dbReference type="Gene3D" id="3.40.50.2300">
    <property type="match status" value="1"/>
</dbReference>
<gene>
    <name evidence="5" type="primary">yehT_2</name>
    <name evidence="5" type="ORF">ERS852540_01361</name>
</gene>
<dbReference type="Proteomes" id="UP000095662">
    <property type="component" value="Unassembled WGS sequence"/>
</dbReference>
<evidence type="ECO:0000313" key="6">
    <source>
        <dbReference type="Proteomes" id="UP000095662"/>
    </source>
</evidence>
<dbReference type="Gene3D" id="2.40.50.1020">
    <property type="entry name" value="LytTr DNA-binding domain"/>
    <property type="match status" value="1"/>
</dbReference>
<evidence type="ECO:0000256" key="1">
    <source>
        <dbReference type="ARBA" id="ARBA00018672"/>
    </source>
</evidence>
<keyword evidence="3" id="KW-0597">Phosphoprotein</keyword>
<name>A0A174ZQM8_9FIRM</name>
<reference evidence="5 6" key="1">
    <citation type="submission" date="2015-09" db="EMBL/GenBank/DDBJ databases">
        <authorList>
            <consortium name="Pathogen Informatics"/>
        </authorList>
    </citation>
    <scope>NUCLEOTIDE SEQUENCE [LARGE SCALE GENOMIC DNA]</scope>
    <source>
        <strain evidence="5 6">2789STDY5834928</strain>
    </source>
</reference>
<feature type="modified residue" description="4-aspartylphosphate" evidence="3">
    <location>
        <position position="60"/>
    </location>
</feature>
<protein>
    <recommendedName>
        <fullName evidence="1">Stage 0 sporulation protein A homolog</fullName>
    </recommendedName>
</protein>
<evidence type="ECO:0000313" key="5">
    <source>
        <dbReference type="EMBL" id="CUQ86708.1"/>
    </source>
</evidence>
<dbReference type="GO" id="GO:0003677">
    <property type="term" value="F:DNA binding"/>
    <property type="evidence" value="ECO:0007669"/>
    <property type="project" value="InterPro"/>
</dbReference>
<dbReference type="PANTHER" id="PTHR43228:SF1">
    <property type="entry name" value="TWO-COMPONENT RESPONSE REGULATOR ARR22"/>
    <property type="match status" value="1"/>
</dbReference>